<reference evidence="4" key="4">
    <citation type="submission" date="2024-02" db="EMBL/GenBank/DDBJ databases">
        <title>Comparative genomics of Cryptococcus and Kwoniella reveals pathogenesis evolution and contrasting modes of karyotype evolution via chromosome fusion or intercentromeric recombination.</title>
        <authorList>
            <person name="Coelho M.A."/>
            <person name="David-Palma M."/>
            <person name="Shea T."/>
            <person name="Bowers K."/>
            <person name="McGinley-Smith S."/>
            <person name="Mohammad A.W."/>
            <person name="Gnirke A."/>
            <person name="Yurkov A.M."/>
            <person name="Nowrousian M."/>
            <person name="Sun S."/>
            <person name="Cuomo C.A."/>
            <person name="Heitman J."/>
        </authorList>
    </citation>
    <scope>NUCLEOTIDE SEQUENCE</scope>
    <source>
        <strain evidence="4">CBS 10118</strain>
    </source>
</reference>
<accession>A0A1B9GFD0</accession>
<dbReference type="EMBL" id="KI894018">
    <property type="protein sequence ID" value="OCF29651.1"/>
    <property type="molecule type" value="Genomic_DNA"/>
</dbReference>
<keyword evidence="5" id="KW-1185">Reference proteome</keyword>
<evidence type="ECO:0000313" key="3">
    <source>
        <dbReference type="EMBL" id="OCF29651.1"/>
    </source>
</evidence>
<dbReference type="AlphaFoldDB" id="A0A1B9GFD0"/>
<dbReference type="VEuPathDB" id="FungiDB:I302_01161"/>
<protein>
    <submittedName>
        <fullName evidence="3">Uncharacterized protein</fullName>
    </submittedName>
</protein>
<feature type="region of interest" description="Disordered" evidence="1">
    <location>
        <begin position="325"/>
        <end position="365"/>
    </location>
</feature>
<dbReference type="RefSeq" id="XP_019050721.1">
    <property type="nucleotide sequence ID" value="XM_019187843.1"/>
</dbReference>
<feature type="chain" id="PRO_5042335046" evidence="2">
    <location>
        <begin position="22"/>
        <end position="436"/>
    </location>
</feature>
<dbReference type="KEGG" id="kbi:30205560"/>
<evidence type="ECO:0000256" key="2">
    <source>
        <dbReference type="SAM" id="SignalP"/>
    </source>
</evidence>
<dbReference type="EMBL" id="CP144541">
    <property type="protein sequence ID" value="WVW80488.1"/>
    <property type="molecule type" value="Genomic_DNA"/>
</dbReference>
<evidence type="ECO:0000256" key="1">
    <source>
        <dbReference type="SAM" id="MobiDB-lite"/>
    </source>
</evidence>
<feature type="region of interest" description="Disordered" evidence="1">
    <location>
        <begin position="385"/>
        <end position="436"/>
    </location>
</feature>
<dbReference type="GeneID" id="30205560"/>
<keyword evidence="2" id="KW-0732">Signal</keyword>
<feature type="compositionally biased region" description="Gly residues" evidence="1">
    <location>
        <begin position="427"/>
        <end position="436"/>
    </location>
</feature>
<sequence>MQIPASTLFLLLFSLTSLVDAKYRPPSTASPDYQKCKHGVDSDPSCIPTVSDESVSLIRDSKGRFLLLNEKHPELKSHIRQQTRSPYVAPTSTIVVPTTPMVPALVAPELSTAASTPTSLPLMKKDSLLDRSEDMDMVAQDEEGDRKFGGASSWARPFMARYESTDGPEQEEMVGDEKFAIAKPFRIKRDTNHFSLPSIPFIGYGGGNDFSSVPPIGPDGAQDIVASISTSEEPGSMVDLIGNLKFGYGGGWGRPWRRSPAPAPAPKDCLEETTIISTATATATATATVIQIQTQTITATPTPTTMAVDMDDNTGNAKFGYGGGYGRPWKRQDQPAESIQENGIEKPEEAEEDTGNVKFGYGGGWGRPWKRQGGVDGLSEPLRLPAQGGDGDQKGNMKFGYGGGWGRPWKRQADEPSGDDTGNMKFGYGGGYGRPW</sequence>
<evidence type="ECO:0000313" key="4">
    <source>
        <dbReference type="EMBL" id="WVW80488.1"/>
    </source>
</evidence>
<dbReference type="OrthoDB" id="2565397at2759"/>
<evidence type="ECO:0000313" key="5">
    <source>
        <dbReference type="Proteomes" id="UP000092730"/>
    </source>
</evidence>
<gene>
    <name evidence="3" type="ORF">I302_01161</name>
    <name evidence="4" type="ORF">I302_102471</name>
</gene>
<reference evidence="4" key="2">
    <citation type="submission" date="2013-07" db="EMBL/GenBank/DDBJ databases">
        <authorList>
            <consortium name="The Broad Institute Genome Sequencing Platform"/>
            <person name="Cuomo C."/>
            <person name="Litvintseva A."/>
            <person name="Chen Y."/>
            <person name="Heitman J."/>
            <person name="Sun S."/>
            <person name="Springer D."/>
            <person name="Dromer F."/>
            <person name="Young S.K."/>
            <person name="Zeng Q."/>
            <person name="Gargeya S."/>
            <person name="Fitzgerald M."/>
            <person name="Abouelleil A."/>
            <person name="Alvarado L."/>
            <person name="Berlin A.M."/>
            <person name="Chapman S.B."/>
            <person name="Dewar J."/>
            <person name="Goldberg J."/>
            <person name="Griggs A."/>
            <person name="Gujja S."/>
            <person name="Hansen M."/>
            <person name="Howarth C."/>
            <person name="Imamovic A."/>
            <person name="Larimer J."/>
            <person name="McCowan C."/>
            <person name="Murphy C."/>
            <person name="Pearson M."/>
            <person name="Priest M."/>
            <person name="Roberts A."/>
            <person name="Saif S."/>
            <person name="Shea T."/>
            <person name="Sykes S."/>
            <person name="Wortman J."/>
            <person name="Nusbaum C."/>
            <person name="Birren B."/>
        </authorList>
    </citation>
    <scope>NUCLEOTIDE SEQUENCE</scope>
    <source>
        <strain evidence="4">CBS 10118</strain>
    </source>
</reference>
<reference evidence="3" key="3">
    <citation type="submission" date="2014-01" db="EMBL/GenBank/DDBJ databases">
        <title>Evolution of pathogenesis and genome organization in the Tremellales.</title>
        <authorList>
            <person name="Cuomo C."/>
            <person name="Litvintseva A."/>
            <person name="Heitman J."/>
            <person name="Chen Y."/>
            <person name="Sun S."/>
            <person name="Springer D."/>
            <person name="Dromer F."/>
            <person name="Young S."/>
            <person name="Zeng Q."/>
            <person name="Chapman S."/>
            <person name="Gujja S."/>
            <person name="Saif S."/>
            <person name="Birren B."/>
        </authorList>
    </citation>
    <scope>NUCLEOTIDE SEQUENCE</scope>
    <source>
        <strain evidence="3">CBS 10118</strain>
    </source>
</reference>
<reference evidence="3" key="1">
    <citation type="submission" date="2013-07" db="EMBL/GenBank/DDBJ databases">
        <title>The Genome Sequence of Cryptococcus bestiolae CBS10118.</title>
        <authorList>
            <consortium name="The Broad Institute Genome Sequencing Platform"/>
            <person name="Cuomo C."/>
            <person name="Litvintseva A."/>
            <person name="Chen Y."/>
            <person name="Heitman J."/>
            <person name="Sun S."/>
            <person name="Springer D."/>
            <person name="Dromer F."/>
            <person name="Young S.K."/>
            <person name="Zeng Q."/>
            <person name="Gargeya S."/>
            <person name="Fitzgerald M."/>
            <person name="Abouelleil A."/>
            <person name="Alvarado L."/>
            <person name="Berlin A.M."/>
            <person name="Chapman S.B."/>
            <person name="Dewar J."/>
            <person name="Goldberg J."/>
            <person name="Griggs A."/>
            <person name="Gujja S."/>
            <person name="Hansen M."/>
            <person name="Howarth C."/>
            <person name="Imamovic A."/>
            <person name="Larimer J."/>
            <person name="McCowan C."/>
            <person name="Murphy C."/>
            <person name="Pearson M."/>
            <person name="Priest M."/>
            <person name="Roberts A."/>
            <person name="Saif S."/>
            <person name="Shea T."/>
            <person name="Sykes S."/>
            <person name="Wortman J."/>
            <person name="Nusbaum C."/>
            <person name="Birren B."/>
        </authorList>
    </citation>
    <scope>NUCLEOTIDE SEQUENCE [LARGE SCALE GENOMIC DNA]</scope>
    <source>
        <strain evidence="3">CBS 10118</strain>
    </source>
</reference>
<name>A0A1B9GFD0_9TREE</name>
<proteinExistence type="predicted"/>
<feature type="signal peptide" evidence="2">
    <location>
        <begin position="1"/>
        <end position="21"/>
    </location>
</feature>
<dbReference type="Proteomes" id="UP000092730">
    <property type="component" value="Chromosome 1"/>
</dbReference>
<organism evidence="3">
    <name type="scientific">Kwoniella bestiolae CBS 10118</name>
    <dbReference type="NCBI Taxonomy" id="1296100"/>
    <lineage>
        <taxon>Eukaryota</taxon>
        <taxon>Fungi</taxon>
        <taxon>Dikarya</taxon>
        <taxon>Basidiomycota</taxon>
        <taxon>Agaricomycotina</taxon>
        <taxon>Tremellomycetes</taxon>
        <taxon>Tremellales</taxon>
        <taxon>Cryptococcaceae</taxon>
        <taxon>Kwoniella</taxon>
    </lineage>
</organism>